<feature type="compositionally biased region" description="Low complexity" evidence="1">
    <location>
        <begin position="287"/>
        <end position="300"/>
    </location>
</feature>
<name>A0ABS3C7P5_9BACT</name>
<evidence type="ECO:0000313" key="2">
    <source>
        <dbReference type="EMBL" id="MBN7812176.1"/>
    </source>
</evidence>
<reference evidence="2 3" key="1">
    <citation type="submission" date="2021-03" db="EMBL/GenBank/DDBJ databases">
        <title>novel species isolated from a fishpond in China.</title>
        <authorList>
            <person name="Lu H."/>
            <person name="Cai Z."/>
        </authorList>
    </citation>
    <scope>NUCLEOTIDE SEQUENCE [LARGE SCALE GENOMIC DNA]</scope>
    <source>
        <strain evidence="2 3">H41</strain>
    </source>
</reference>
<organism evidence="2 3">
    <name type="scientific">Algoriphagus oliviformis</name>
    <dbReference type="NCBI Taxonomy" id="2811231"/>
    <lineage>
        <taxon>Bacteria</taxon>
        <taxon>Pseudomonadati</taxon>
        <taxon>Bacteroidota</taxon>
        <taxon>Cytophagia</taxon>
        <taxon>Cytophagales</taxon>
        <taxon>Cyclobacteriaceae</taxon>
        <taxon>Algoriphagus</taxon>
    </lineage>
</organism>
<feature type="region of interest" description="Disordered" evidence="1">
    <location>
        <begin position="202"/>
        <end position="417"/>
    </location>
</feature>
<evidence type="ECO:0008006" key="4">
    <source>
        <dbReference type="Google" id="ProtNLM"/>
    </source>
</evidence>
<keyword evidence="3" id="KW-1185">Reference proteome</keyword>
<feature type="compositionally biased region" description="Gly residues" evidence="1">
    <location>
        <begin position="402"/>
        <end position="417"/>
    </location>
</feature>
<proteinExistence type="predicted"/>
<feature type="compositionally biased region" description="Polar residues" evidence="1">
    <location>
        <begin position="245"/>
        <end position="279"/>
    </location>
</feature>
<dbReference type="RefSeq" id="WP_206578954.1">
    <property type="nucleotide sequence ID" value="NZ_JAFKCT010000006.1"/>
</dbReference>
<gene>
    <name evidence="2" type="ORF">J0A68_14580</name>
</gene>
<protein>
    <recommendedName>
        <fullName evidence="4">Prolyl-tRNA synthetase</fullName>
    </recommendedName>
</protein>
<feature type="compositionally biased region" description="Low complexity" evidence="1">
    <location>
        <begin position="222"/>
        <end position="241"/>
    </location>
</feature>
<accession>A0ABS3C7P5</accession>
<evidence type="ECO:0000313" key="3">
    <source>
        <dbReference type="Proteomes" id="UP000664317"/>
    </source>
</evidence>
<comment type="caution">
    <text evidence="2">The sequence shown here is derived from an EMBL/GenBank/DDBJ whole genome shotgun (WGS) entry which is preliminary data.</text>
</comment>
<feature type="compositionally biased region" description="Polar residues" evidence="1">
    <location>
        <begin position="301"/>
        <end position="349"/>
    </location>
</feature>
<dbReference type="EMBL" id="JAFKCT010000006">
    <property type="protein sequence ID" value="MBN7812176.1"/>
    <property type="molecule type" value="Genomic_DNA"/>
</dbReference>
<sequence>MASDVQLATKYAVANNNPQSFKNISEEPALAEENFSSRNVNPEYISRYQATEAATTSEDGVIYFDESSDYQGSTGNINAYDNYTTSSNGSNSGFSNVNFNFGLGFGYSPYGWGMSPYMGINYGWGFMPGLSIGLGFGFGYPMYPSYGWGYPMYPGYGWGYPMYGYGYPMYGYGYPVYPGYPAYVLPGSEYGNRRVVYGARPTRGSSITNTGVRGSQAAVMPSTARAQARNSASASNPAARRLVSSGGTSRTATRDFGSSQNDYYNASRSRVATSRNISSPAADRAVSTRSRSSIPSARSSFNTPASSSMRNYSSPARTSNPSYNSRTSSPSYNRGSIPSYNNRSTSPSYNTRSTSPSYNRSSSPSYNRTVTPSRSNNTSTFSSPSRSSSGGSMSAPSRSSGGSSGGSVGGSRGGRGN</sequence>
<feature type="compositionally biased region" description="Polar residues" evidence="1">
    <location>
        <begin position="203"/>
        <end position="213"/>
    </location>
</feature>
<feature type="compositionally biased region" description="Low complexity" evidence="1">
    <location>
        <begin position="350"/>
        <end position="401"/>
    </location>
</feature>
<dbReference type="Proteomes" id="UP000664317">
    <property type="component" value="Unassembled WGS sequence"/>
</dbReference>
<evidence type="ECO:0000256" key="1">
    <source>
        <dbReference type="SAM" id="MobiDB-lite"/>
    </source>
</evidence>